<dbReference type="PANTHER" id="PTHR43095">
    <property type="entry name" value="SUGAR KINASE"/>
    <property type="match status" value="1"/>
</dbReference>
<dbReference type="EMBL" id="CP096983">
    <property type="protein sequence ID" value="URZ11190.1"/>
    <property type="molecule type" value="Genomic_DNA"/>
</dbReference>
<dbReference type="KEGG" id="crw:CROST_019070"/>
<evidence type="ECO:0000313" key="4">
    <source>
        <dbReference type="EMBL" id="URZ11190.1"/>
    </source>
</evidence>
<dbReference type="AlphaFoldDB" id="A0A1S8L2R1"/>
<evidence type="ECO:0000256" key="1">
    <source>
        <dbReference type="ARBA" id="ARBA00009156"/>
    </source>
</evidence>
<dbReference type="Gene3D" id="3.30.420.40">
    <property type="match status" value="2"/>
</dbReference>
<dbReference type="PANTHER" id="PTHR43095:SF5">
    <property type="entry name" value="XYLULOSE KINASE"/>
    <property type="match status" value="1"/>
</dbReference>
<keyword evidence="5" id="KW-1185">Reference proteome</keyword>
<evidence type="ECO:0000256" key="2">
    <source>
        <dbReference type="ARBA" id="ARBA00022679"/>
    </source>
</evidence>
<dbReference type="CDD" id="cd07809">
    <property type="entry name" value="ASKHA_NBD_FGGY_BaXK-like"/>
    <property type="match status" value="1"/>
</dbReference>
<proteinExistence type="inferred from homology"/>
<dbReference type="InterPro" id="IPR018484">
    <property type="entry name" value="FGGY_N"/>
</dbReference>
<organism evidence="4 5">
    <name type="scientific">Clostridium felsineum</name>
    <dbReference type="NCBI Taxonomy" id="36839"/>
    <lineage>
        <taxon>Bacteria</taxon>
        <taxon>Bacillati</taxon>
        <taxon>Bacillota</taxon>
        <taxon>Clostridia</taxon>
        <taxon>Eubacteriales</taxon>
        <taxon>Clostridiaceae</taxon>
        <taxon>Clostridium</taxon>
    </lineage>
</organism>
<dbReference type="RefSeq" id="WP_077835582.1">
    <property type="nucleotide sequence ID" value="NZ_CP096983.1"/>
</dbReference>
<accession>A0A1S8L2R1</accession>
<keyword evidence="2 4" id="KW-0808">Transferase</keyword>
<name>A0A1S8L2R1_9CLOT</name>
<dbReference type="Pfam" id="PF02782">
    <property type="entry name" value="FGGY_C"/>
    <property type="match status" value="1"/>
</dbReference>
<comment type="similarity">
    <text evidence="1">Belongs to the FGGY kinase family.</text>
</comment>
<dbReference type="STRING" id="84029.CROST_29240"/>
<keyword evidence="3 4" id="KW-0418">Kinase</keyword>
<dbReference type="InterPro" id="IPR018485">
    <property type="entry name" value="FGGY_C"/>
</dbReference>
<evidence type="ECO:0000313" key="5">
    <source>
        <dbReference type="Proteomes" id="UP000190951"/>
    </source>
</evidence>
<dbReference type="SUPFAM" id="SSF53067">
    <property type="entry name" value="Actin-like ATPase domain"/>
    <property type="match status" value="2"/>
</dbReference>
<dbReference type="EC" id="2.7.1.17" evidence="4"/>
<gene>
    <name evidence="4" type="primary">xylB_2</name>
    <name evidence="4" type="ORF">CROST_019070</name>
</gene>
<protein>
    <submittedName>
        <fullName evidence="4">Xylulose kinase</fullName>
        <ecNumber evidence="4">2.7.1.17</ecNumber>
    </submittedName>
</protein>
<sequence>MTIEEKRVQEIKNGETSLGIEFGSTRIKAVLIANDFSILASGSFEWETSLENGVWTYSLDEIWKGLQYSYQKLFAEVKEKYGVVLSTIGSIGFSAMMHGYMAFDNKGELLVPFRTWRNTMTEEAAKKLTDLFKFNIPERWSIAHLYQAILRDEPHIEKLDFLTTLAGYIHWQLTGEKVLGIGDASGMFPIDMNTHNYDKNMLETFKHLPEVKKHSLDLEKLLPKVLLAGENAGVLTLEGAKKLDVSGNLKPGIPLCPPEGDAGTGMVATNSVAPRTGNVSAGTSIFAMVVLEKPLNKVHPEIDIVTTPSGDLVAMAHANNGCSDLEAWVNIFQQFTEAINVTMKKDLLYMALYTQAFQGDADCGGVLAYNYFAGENITGVSEGRPMVVRKAKSNFNLPNFMRAHLFTSLGALKIGMDILLKDEAVKLDKLLGHGGLFKTPIVGQAAVAGAVNAPVSVMETAGEGGAWGIAILANYLKNNEDKTTLAEFLSKHVFAGYVAEEVQPDPKDVKGFEQFIERYKKGIPIQQAAVEHLI</sequence>
<dbReference type="Pfam" id="PF00370">
    <property type="entry name" value="FGGY_N"/>
    <property type="match status" value="1"/>
</dbReference>
<dbReference type="GO" id="GO:0004856">
    <property type="term" value="F:D-xylulokinase activity"/>
    <property type="evidence" value="ECO:0007669"/>
    <property type="project" value="UniProtKB-EC"/>
</dbReference>
<evidence type="ECO:0000256" key="3">
    <source>
        <dbReference type="ARBA" id="ARBA00022777"/>
    </source>
</evidence>
<dbReference type="Proteomes" id="UP000190951">
    <property type="component" value="Chromosome"/>
</dbReference>
<dbReference type="InterPro" id="IPR043129">
    <property type="entry name" value="ATPase_NBD"/>
</dbReference>
<reference evidence="4 5" key="1">
    <citation type="submission" date="2022-04" db="EMBL/GenBank/DDBJ databases">
        <title>Genome sequence of C. roseum typestrain.</title>
        <authorList>
            <person name="Poehlein A."/>
            <person name="Schoch T."/>
            <person name="Duerre P."/>
            <person name="Daniel R."/>
        </authorList>
    </citation>
    <scope>NUCLEOTIDE SEQUENCE [LARGE SCALE GENOMIC DNA]</scope>
    <source>
        <strain evidence="4 5">DSM 7320</strain>
    </source>
</reference>
<dbReference type="InterPro" id="IPR050406">
    <property type="entry name" value="FGGY_Carb_Kinase"/>
</dbReference>